<protein>
    <submittedName>
        <fullName evidence="1">Uncharacterized protein</fullName>
    </submittedName>
</protein>
<dbReference type="Proteomes" id="UP000559653">
    <property type="component" value="Unassembled WGS sequence"/>
</dbReference>
<reference evidence="1 2" key="1">
    <citation type="journal article" date="2020" name="Appl. Environ. Microbiol.">
        <title>Genomic Characteristics of a Novel Species of Ammonia-Oxidizing Archaea from the Jiulong River Estuary.</title>
        <authorList>
            <person name="Zou D."/>
            <person name="Wan R."/>
            <person name="Han L."/>
            <person name="Xu M.N."/>
            <person name="Liu Y."/>
            <person name="Liu H."/>
            <person name="Kao S.J."/>
            <person name="Li M."/>
        </authorList>
    </citation>
    <scope>NUCLEOTIDE SEQUENCE [LARGE SCALE GENOMIC DNA]</scope>
    <source>
        <strain evidence="1">W1bin1</strain>
    </source>
</reference>
<sequence>MDFHPKDLPVFKTYDLKDEKDASDAVDDMVNLGFSNRKEGFKVLMPKETKLAKRMGYTVTTGVNVGLRKKNETRDIKYWTYHHDDDHYAIVLISNKILEELGF</sequence>
<dbReference type="EMBL" id="JACEMZ010000007">
    <property type="protein sequence ID" value="MBA4452006.1"/>
    <property type="molecule type" value="Genomic_DNA"/>
</dbReference>
<evidence type="ECO:0000313" key="2">
    <source>
        <dbReference type="Proteomes" id="UP000559653"/>
    </source>
</evidence>
<gene>
    <name evidence="1" type="ORF">H2B03_02380</name>
</gene>
<accession>A0AC60VX95</accession>
<comment type="caution">
    <text evidence="1">The sequence shown here is derived from an EMBL/GenBank/DDBJ whole genome shotgun (WGS) entry which is preliminary data.</text>
</comment>
<evidence type="ECO:0000313" key="1">
    <source>
        <dbReference type="EMBL" id="MBA4452006.1"/>
    </source>
</evidence>
<proteinExistence type="predicted"/>
<name>A0AC60VX95_9ARCH</name>
<organism evidence="1 2">
    <name type="scientific">Candidatus Nitrosomaritimum aestuariumsis</name>
    <dbReference type="NCBI Taxonomy" id="3342354"/>
    <lineage>
        <taxon>Archaea</taxon>
        <taxon>Nitrososphaerota</taxon>
        <taxon>Nitrososphaeria</taxon>
        <taxon>Nitrosopumilales</taxon>
        <taxon>Nitrosopumilaceae</taxon>
        <taxon>Candidatus Nitrosomaritimum</taxon>
    </lineage>
</organism>